<feature type="transmembrane region" description="Helical" evidence="5">
    <location>
        <begin position="290"/>
        <end position="306"/>
    </location>
</feature>
<dbReference type="Pfam" id="PF01740">
    <property type="entry name" value="STAS"/>
    <property type="match status" value="1"/>
</dbReference>
<evidence type="ECO:0000256" key="1">
    <source>
        <dbReference type="ARBA" id="ARBA00004141"/>
    </source>
</evidence>
<evidence type="ECO:0000256" key="5">
    <source>
        <dbReference type="SAM" id="Phobius"/>
    </source>
</evidence>
<accession>A0A915J185</accession>
<feature type="transmembrane region" description="Helical" evidence="5">
    <location>
        <begin position="327"/>
        <end position="347"/>
    </location>
</feature>
<dbReference type="InterPro" id="IPR036513">
    <property type="entry name" value="STAS_dom_sf"/>
</dbReference>
<sequence length="570" mass="63499">MAYAKLANMPVVYGLYMNVVPTLIYAIFGTSKHASIGAATVLSLMMGALKNKILPCDDCWISGAKNFSTLNETPIFLDNKVDDKNSLSAIDVGAANAFFVGMTLIIMGFLRLDILSTYLSDQIVGGFTVGAGVHIFSAQIGSAFGLSLPKCQGPFCLILEYADFFRAIDQANIVSTMICWTSVIFLLIMKLGVNPWLLPKTRIILPAELVVVVLGCIISSTMDLNSKHDVQIVGYIPASFPLPTFPRFELFKEIILDSVIIALVTYCQSISQAKLYARIHSYEIDNRQELFAYGIMNCIGSFFQCYNSGFSVSRTIVYERSGAKSQLAAVFGVLIVVFSILFVASYLKVLPQSVLASIIIVACVDLFRQLKEVKVLWQTSRYDLAVYLITIFAIILLDFTYGLLTSVGFALFSVILRTQCKSVKEISGGSRISNGDCNQVQNNNDGIPSDVKIFRFCAPLYYANVENFRYQLMKKCLRRTASAEKIITKVKGISTVQNRNGVDLNKRSDRPIIRHVIIDCSGFTYLDLMGVDVLKRVYSEFKDQNVKVWFAQFNGKYLKRYHWLANLSGM</sequence>
<keyword evidence="3 5" id="KW-1133">Transmembrane helix</keyword>
<dbReference type="GO" id="GO:0016020">
    <property type="term" value="C:membrane"/>
    <property type="evidence" value="ECO:0007669"/>
    <property type="project" value="UniProtKB-SubCell"/>
</dbReference>
<dbReference type="SUPFAM" id="SSF52091">
    <property type="entry name" value="SpoIIaa-like"/>
    <property type="match status" value="1"/>
</dbReference>
<evidence type="ECO:0000313" key="7">
    <source>
        <dbReference type="Proteomes" id="UP000887565"/>
    </source>
</evidence>
<dbReference type="Proteomes" id="UP000887565">
    <property type="component" value="Unplaced"/>
</dbReference>
<feature type="transmembrane region" description="Helical" evidence="5">
    <location>
        <begin position="353"/>
        <end position="370"/>
    </location>
</feature>
<name>A0A915J185_ROMCU</name>
<dbReference type="InterPro" id="IPR002645">
    <property type="entry name" value="STAS_dom"/>
</dbReference>
<evidence type="ECO:0000256" key="3">
    <source>
        <dbReference type="ARBA" id="ARBA00022989"/>
    </source>
</evidence>
<feature type="transmembrane region" description="Helical" evidence="5">
    <location>
        <begin position="89"/>
        <end position="110"/>
    </location>
</feature>
<dbReference type="OMA" id="WDLPELW"/>
<comment type="subcellular location">
    <subcellularLocation>
        <location evidence="1">Membrane</location>
        <topology evidence="1">Multi-pass membrane protein</topology>
    </subcellularLocation>
</comment>
<keyword evidence="7" id="KW-1185">Reference proteome</keyword>
<dbReference type="InterPro" id="IPR011547">
    <property type="entry name" value="SLC26A/SulP_dom"/>
</dbReference>
<dbReference type="Pfam" id="PF00916">
    <property type="entry name" value="Sulfate_transp"/>
    <property type="match status" value="1"/>
</dbReference>
<dbReference type="CDD" id="cd07042">
    <property type="entry name" value="STAS_SulP_like_sulfate_transporter"/>
    <property type="match status" value="1"/>
</dbReference>
<evidence type="ECO:0000256" key="2">
    <source>
        <dbReference type="ARBA" id="ARBA00022692"/>
    </source>
</evidence>
<keyword evidence="2 5" id="KW-0812">Transmembrane</keyword>
<feature type="transmembrane region" description="Helical" evidence="5">
    <location>
        <begin position="173"/>
        <end position="191"/>
    </location>
</feature>
<evidence type="ECO:0000313" key="8">
    <source>
        <dbReference type="WBParaSite" id="nRc.2.0.1.t19452-RA"/>
    </source>
</evidence>
<evidence type="ECO:0000259" key="6">
    <source>
        <dbReference type="PROSITE" id="PS50801"/>
    </source>
</evidence>
<feature type="domain" description="STAS" evidence="6">
    <location>
        <begin position="450"/>
        <end position="570"/>
    </location>
</feature>
<dbReference type="InterPro" id="IPR001902">
    <property type="entry name" value="SLC26A/SulP_fam"/>
</dbReference>
<dbReference type="Gene3D" id="3.30.750.24">
    <property type="entry name" value="STAS domain"/>
    <property type="match status" value="1"/>
</dbReference>
<dbReference type="GO" id="GO:0055085">
    <property type="term" value="P:transmembrane transport"/>
    <property type="evidence" value="ECO:0007669"/>
    <property type="project" value="InterPro"/>
</dbReference>
<proteinExistence type="predicted"/>
<dbReference type="AlphaFoldDB" id="A0A915J185"/>
<reference evidence="8" key="1">
    <citation type="submission" date="2022-11" db="UniProtKB">
        <authorList>
            <consortium name="WormBaseParasite"/>
        </authorList>
    </citation>
    <scope>IDENTIFICATION</scope>
</reference>
<dbReference type="WBParaSite" id="nRc.2.0.1.t19452-RA">
    <property type="protein sequence ID" value="nRc.2.0.1.t19452-RA"/>
    <property type="gene ID" value="nRc.2.0.1.g19452"/>
</dbReference>
<evidence type="ECO:0000256" key="4">
    <source>
        <dbReference type="ARBA" id="ARBA00023136"/>
    </source>
</evidence>
<organism evidence="7 8">
    <name type="scientific">Romanomermis culicivorax</name>
    <name type="common">Nematode worm</name>
    <dbReference type="NCBI Taxonomy" id="13658"/>
    <lineage>
        <taxon>Eukaryota</taxon>
        <taxon>Metazoa</taxon>
        <taxon>Ecdysozoa</taxon>
        <taxon>Nematoda</taxon>
        <taxon>Enoplea</taxon>
        <taxon>Dorylaimia</taxon>
        <taxon>Mermithida</taxon>
        <taxon>Mermithoidea</taxon>
        <taxon>Mermithidae</taxon>
        <taxon>Romanomermis</taxon>
    </lineage>
</organism>
<keyword evidence="4 5" id="KW-0472">Membrane</keyword>
<feature type="transmembrane region" description="Helical" evidence="5">
    <location>
        <begin position="382"/>
        <end position="415"/>
    </location>
</feature>
<protein>
    <submittedName>
        <fullName evidence="8">STAS domain-containing protein</fullName>
    </submittedName>
</protein>
<dbReference type="PROSITE" id="PS50801">
    <property type="entry name" value="STAS"/>
    <property type="match status" value="1"/>
</dbReference>
<dbReference type="PANTHER" id="PTHR11814">
    <property type="entry name" value="SULFATE TRANSPORTER"/>
    <property type="match status" value="1"/>
</dbReference>